<organism evidence="4 5">
    <name type="scientific">Microthlaspi erraticum</name>
    <dbReference type="NCBI Taxonomy" id="1685480"/>
    <lineage>
        <taxon>Eukaryota</taxon>
        <taxon>Viridiplantae</taxon>
        <taxon>Streptophyta</taxon>
        <taxon>Embryophyta</taxon>
        <taxon>Tracheophyta</taxon>
        <taxon>Spermatophyta</taxon>
        <taxon>Magnoliopsida</taxon>
        <taxon>eudicotyledons</taxon>
        <taxon>Gunneridae</taxon>
        <taxon>Pentapetalae</taxon>
        <taxon>rosids</taxon>
        <taxon>malvids</taxon>
        <taxon>Brassicales</taxon>
        <taxon>Brassicaceae</taxon>
        <taxon>Coluteocarpeae</taxon>
        <taxon>Microthlaspi</taxon>
    </lineage>
</organism>
<dbReference type="GO" id="GO:0005730">
    <property type="term" value="C:nucleolus"/>
    <property type="evidence" value="ECO:0007669"/>
    <property type="project" value="UniProtKB-SubCell"/>
</dbReference>
<dbReference type="AlphaFoldDB" id="A0A6D2HB16"/>
<dbReference type="GO" id="GO:0000027">
    <property type="term" value="P:ribosomal large subunit assembly"/>
    <property type="evidence" value="ECO:0007669"/>
    <property type="project" value="InterPro"/>
</dbReference>
<evidence type="ECO:0000313" key="5">
    <source>
        <dbReference type="Proteomes" id="UP000467841"/>
    </source>
</evidence>
<evidence type="ECO:0000256" key="3">
    <source>
        <dbReference type="SAM" id="MobiDB-lite"/>
    </source>
</evidence>
<dbReference type="PANTHER" id="PTHR12728:SF0">
    <property type="entry name" value="RIBOSOME PRODUCTION FACTOR 2 HOMOLOG"/>
    <property type="match status" value="1"/>
</dbReference>
<feature type="compositionally biased region" description="Basic and acidic residues" evidence="3">
    <location>
        <begin position="71"/>
        <end position="90"/>
    </location>
</feature>
<reference evidence="4" key="1">
    <citation type="submission" date="2020-01" db="EMBL/GenBank/DDBJ databases">
        <authorList>
            <person name="Mishra B."/>
        </authorList>
    </citation>
    <scope>NUCLEOTIDE SEQUENCE [LARGE SCALE GENOMIC DNA]</scope>
</reference>
<dbReference type="OrthoDB" id="407658at2759"/>
<comment type="subcellular location">
    <subcellularLocation>
        <location evidence="1">Nucleus</location>
        <location evidence="1">Nucleolus</location>
    </subcellularLocation>
</comment>
<feature type="region of interest" description="Disordered" evidence="3">
    <location>
        <begin position="1"/>
        <end position="30"/>
    </location>
</feature>
<sequence>MDLVVRRNRLPNEGLRKEAMKSSKDKPKKKIKNVVNDAVRGKFGKIYIPDQKVGETKFSDRSKGLKRGRREGKLKNMEEGSASKKQKESE</sequence>
<dbReference type="Proteomes" id="UP000467841">
    <property type="component" value="Unassembled WGS sequence"/>
</dbReference>
<dbReference type="GO" id="GO:0019843">
    <property type="term" value="F:rRNA binding"/>
    <property type="evidence" value="ECO:0007669"/>
    <property type="project" value="InterPro"/>
</dbReference>
<dbReference type="InterPro" id="IPR039770">
    <property type="entry name" value="Rpf2"/>
</dbReference>
<name>A0A6D2HB16_9BRAS</name>
<dbReference type="GO" id="GO:0000463">
    <property type="term" value="P:maturation of LSU-rRNA from tricistronic rRNA transcript (SSU-rRNA, 5.8S rRNA, LSU-rRNA)"/>
    <property type="evidence" value="ECO:0007669"/>
    <property type="project" value="TreeGrafter"/>
</dbReference>
<protein>
    <submittedName>
        <fullName evidence="4">Uncharacterized protein</fullName>
    </submittedName>
</protein>
<gene>
    <name evidence="4" type="ORF">MERR_LOCUS203</name>
</gene>
<dbReference type="PANTHER" id="PTHR12728">
    <property type="entry name" value="BRIX DOMAIN CONTAINING PROTEIN"/>
    <property type="match status" value="1"/>
</dbReference>
<accession>A0A6D2HB16</accession>
<dbReference type="EMBL" id="CACVBM020000011">
    <property type="protein sequence ID" value="CAA7012969.1"/>
    <property type="molecule type" value="Genomic_DNA"/>
</dbReference>
<proteinExistence type="predicted"/>
<evidence type="ECO:0000256" key="2">
    <source>
        <dbReference type="ARBA" id="ARBA00023242"/>
    </source>
</evidence>
<evidence type="ECO:0000256" key="1">
    <source>
        <dbReference type="ARBA" id="ARBA00004604"/>
    </source>
</evidence>
<evidence type="ECO:0000313" key="4">
    <source>
        <dbReference type="EMBL" id="CAA7012969.1"/>
    </source>
</evidence>
<comment type="caution">
    <text evidence="4">The sequence shown here is derived from an EMBL/GenBank/DDBJ whole genome shotgun (WGS) entry which is preliminary data.</text>
</comment>
<feature type="region of interest" description="Disordered" evidence="3">
    <location>
        <begin position="58"/>
        <end position="90"/>
    </location>
</feature>
<keyword evidence="2" id="KW-0539">Nucleus</keyword>
<feature type="compositionally biased region" description="Basic and acidic residues" evidence="3">
    <location>
        <begin position="14"/>
        <end position="25"/>
    </location>
</feature>
<keyword evidence="5" id="KW-1185">Reference proteome</keyword>